<keyword evidence="2" id="KW-1185">Reference proteome</keyword>
<proteinExistence type="predicted"/>
<dbReference type="InterPro" id="IPR036875">
    <property type="entry name" value="Znf_CCHC_sf"/>
</dbReference>
<sequence length="199" mass="21870">MAESRFSFESYYSFNVLLFNNQYCDSVDRAIDAAENEVSLRQLAKHRIPKITQSFEATTACAKRPVEQQVQDVPQGARRPPGPRNWGEGYGAGSCLQLIDRLCYICNQPGHLARNSSARQAPASNQETVVTCFNCNGIGHQAYLCPSSKRKGPPAKGNPTSSSPALAITTAHFMAYARKTTHANYDLHANVYIRIGQSA</sequence>
<feature type="domain" description="CCHC-type" evidence="1">
    <location>
        <begin position="102"/>
        <end position="118"/>
    </location>
</feature>
<dbReference type="Proteomes" id="UP000887565">
    <property type="component" value="Unplaced"/>
</dbReference>
<name>A0A915KWM0_ROMCU</name>
<feature type="domain" description="CCHC-type" evidence="1">
    <location>
        <begin position="131"/>
        <end position="147"/>
    </location>
</feature>
<dbReference type="Gene3D" id="4.10.60.10">
    <property type="entry name" value="Zinc finger, CCHC-type"/>
    <property type="match status" value="1"/>
</dbReference>
<accession>A0A915KWM0</accession>
<dbReference type="InterPro" id="IPR001878">
    <property type="entry name" value="Znf_CCHC"/>
</dbReference>
<dbReference type="SUPFAM" id="SSF57756">
    <property type="entry name" value="Retrovirus zinc finger-like domains"/>
    <property type="match status" value="1"/>
</dbReference>
<dbReference type="GO" id="GO:0003676">
    <property type="term" value="F:nucleic acid binding"/>
    <property type="evidence" value="ECO:0007669"/>
    <property type="project" value="InterPro"/>
</dbReference>
<dbReference type="GO" id="GO:0019899">
    <property type="term" value="F:enzyme binding"/>
    <property type="evidence" value="ECO:0007669"/>
    <property type="project" value="UniProtKB-ARBA"/>
</dbReference>
<evidence type="ECO:0000313" key="3">
    <source>
        <dbReference type="WBParaSite" id="nRc.2.0.1.t41925-RA"/>
    </source>
</evidence>
<evidence type="ECO:0000259" key="1">
    <source>
        <dbReference type="SMART" id="SM00343"/>
    </source>
</evidence>
<protein>
    <submittedName>
        <fullName evidence="3">CCHC-type domain-containing protein</fullName>
    </submittedName>
</protein>
<dbReference type="GO" id="GO:0008270">
    <property type="term" value="F:zinc ion binding"/>
    <property type="evidence" value="ECO:0007669"/>
    <property type="project" value="InterPro"/>
</dbReference>
<dbReference type="Pfam" id="PF00098">
    <property type="entry name" value="zf-CCHC"/>
    <property type="match status" value="2"/>
</dbReference>
<dbReference type="AlphaFoldDB" id="A0A915KWM0"/>
<reference evidence="3" key="1">
    <citation type="submission" date="2022-11" db="UniProtKB">
        <authorList>
            <consortium name="WormBaseParasite"/>
        </authorList>
    </citation>
    <scope>IDENTIFICATION</scope>
</reference>
<evidence type="ECO:0000313" key="2">
    <source>
        <dbReference type="Proteomes" id="UP000887565"/>
    </source>
</evidence>
<organism evidence="2 3">
    <name type="scientific">Romanomermis culicivorax</name>
    <name type="common">Nematode worm</name>
    <dbReference type="NCBI Taxonomy" id="13658"/>
    <lineage>
        <taxon>Eukaryota</taxon>
        <taxon>Metazoa</taxon>
        <taxon>Ecdysozoa</taxon>
        <taxon>Nematoda</taxon>
        <taxon>Enoplea</taxon>
        <taxon>Dorylaimia</taxon>
        <taxon>Mermithida</taxon>
        <taxon>Mermithoidea</taxon>
        <taxon>Mermithidae</taxon>
        <taxon>Romanomermis</taxon>
    </lineage>
</organism>
<dbReference type="WBParaSite" id="nRc.2.0.1.t41925-RA">
    <property type="protein sequence ID" value="nRc.2.0.1.t41925-RA"/>
    <property type="gene ID" value="nRc.2.0.1.g41925"/>
</dbReference>
<dbReference type="SMART" id="SM00343">
    <property type="entry name" value="ZnF_C2HC"/>
    <property type="match status" value="2"/>
</dbReference>